<evidence type="ECO:0008006" key="3">
    <source>
        <dbReference type="Google" id="ProtNLM"/>
    </source>
</evidence>
<protein>
    <recommendedName>
        <fullName evidence="3">Protein CUSTOS</fullName>
    </recommendedName>
</protein>
<proteinExistence type="predicted"/>
<gene>
    <name evidence="1" type="ORF">RN001_010392</name>
</gene>
<dbReference type="Proteomes" id="UP001353858">
    <property type="component" value="Unassembled WGS sequence"/>
</dbReference>
<organism evidence="1 2">
    <name type="scientific">Aquatica leii</name>
    <dbReference type="NCBI Taxonomy" id="1421715"/>
    <lineage>
        <taxon>Eukaryota</taxon>
        <taxon>Metazoa</taxon>
        <taxon>Ecdysozoa</taxon>
        <taxon>Arthropoda</taxon>
        <taxon>Hexapoda</taxon>
        <taxon>Insecta</taxon>
        <taxon>Pterygota</taxon>
        <taxon>Neoptera</taxon>
        <taxon>Endopterygota</taxon>
        <taxon>Coleoptera</taxon>
        <taxon>Polyphaga</taxon>
        <taxon>Elateriformia</taxon>
        <taxon>Elateroidea</taxon>
        <taxon>Lampyridae</taxon>
        <taxon>Luciolinae</taxon>
        <taxon>Aquatica</taxon>
    </lineage>
</organism>
<evidence type="ECO:0000313" key="1">
    <source>
        <dbReference type="EMBL" id="KAK4877886.1"/>
    </source>
</evidence>
<reference evidence="2" key="1">
    <citation type="submission" date="2023-01" db="EMBL/GenBank/DDBJ databases">
        <title>Key to firefly adult light organ development and bioluminescence: homeobox transcription factors regulate luciferase expression and transportation to peroxisome.</title>
        <authorList>
            <person name="Fu X."/>
        </authorList>
    </citation>
    <scope>NUCLEOTIDE SEQUENCE [LARGE SCALE GENOMIC DNA]</scope>
</reference>
<name>A0AAN7P9I1_9COLE</name>
<dbReference type="AlphaFoldDB" id="A0AAN7P9I1"/>
<comment type="caution">
    <text evidence="1">The sequence shown here is derived from an EMBL/GenBank/DDBJ whole genome shotgun (WGS) entry which is preliminary data.</text>
</comment>
<keyword evidence="2" id="KW-1185">Reference proteome</keyword>
<sequence>MDSSDEEDSQRLREALDPEFMNDSLFSFQQYVAKHLSLILDQDLEKRLVSVKTITHKKKTKNRVKLFRNSEKCLKLHKEETTKKPKLKHNFDYSKFTEAAIDPSDIVNEVKNWSTTTKGKVFHYRIDTNGTLSLI</sequence>
<accession>A0AAN7P9I1</accession>
<dbReference type="EMBL" id="JARPUR010000004">
    <property type="protein sequence ID" value="KAK4877886.1"/>
    <property type="molecule type" value="Genomic_DNA"/>
</dbReference>
<evidence type="ECO:0000313" key="2">
    <source>
        <dbReference type="Proteomes" id="UP001353858"/>
    </source>
</evidence>